<organism evidence="2 3">
    <name type="scientific">Microbulbifer variabilis</name>
    <dbReference type="NCBI Taxonomy" id="266805"/>
    <lineage>
        <taxon>Bacteria</taxon>
        <taxon>Pseudomonadati</taxon>
        <taxon>Pseudomonadota</taxon>
        <taxon>Gammaproteobacteria</taxon>
        <taxon>Cellvibrionales</taxon>
        <taxon>Microbulbiferaceae</taxon>
        <taxon>Microbulbifer</taxon>
    </lineage>
</organism>
<reference evidence="2" key="1">
    <citation type="submission" date="2022-02" db="EMBL/GenBank/DDBJ databases">
        <title>Coral-associated bacteria.</title>
        <authorList>
            <person name="Tang K."/>
            <person name="Wang X."/>
        </authorList>
    </citation>
    <scope>NUCLEOTIDE SEQUENCE</scope>
    <source>
        <strain evidence="2">SCSIO 43006</strain>
    </source>
</reference>
<name>A0ABY4VKD8_9GAMM</name>
<dbReference type="Pfam" id="PF16889">
    <property type="entry name" value="Hepar_II_III_N"/>
    <property type="match status" value="1"/>
</dbReference>
<keyword evidence="3" id="KW-1185">Reference proteome</keyword>
<dbReference type="SUPFAM" id="SSF48230">
    <property type="entry name" value="Chondroitin AC/alginate lyase"/>
    <property type="match status" value="1"/>
</dbReference>
<dbReference type="Gene3D" id="1.50.10.100">
    <property type="entry name" value="Chondroitin AC/alginate lyase"/>
    <property type="match status" value="1"/>
</dbReference>
<dbReference type="Proteomes" id="UP001055658">
    <property type="component" value="Chromosome"/>
</dbReference>
<dbReference type="Gene3D" id="2.70.98.70">
    <property type="match status" value="1"/>
</dbReference>
<dbReference type="PANTHER" id="PTHR39210:SF1">
    <property type="entry name" value="HEPARIN-SULFATE LYASE"/>
    <property type="match status" value="1"/>
</dbReference>
<accession>A0ABY4VKD8</accession>
<feature type="domain" description="Heparin-sulfate lyase N-terminal" evidence="1">
    <location>
        <begin position="29"/>
        <end position="296"/>
    </location>
</feature>
<evidence type="ECO:0000313" key="3">
    <source>
        <dbReference type="Proteomes" id="UP001055658"/>
    </source>
</evidence>
<protein>
    <submittedName>
        <fullName evidence="2">Heparinase II/III family protein</fullName>
    </submittedName>
</protein>
<evidence type="ECO:0000259" key="1">
    <source>
        <dbReference type="Pfam" id="PF16889"/>
    </source>
</evidence>
<dbReference type="InterPro" id="IPR008929">
    <property type="entry name" value="Chondroitin_lyas"/>
</dbReference>
<dbReference type="PANTHER" id="PTHR39210">
    <property type="entry name" value="HEPARIN-SULFATE LYASE"/>
    <property type="match status" value="1"/>
</dbReference>
<dbReference type="RefSeq" id="WP_252084733.1">
    <property type="nucleotide sequence ID" value="NZ_CP092418.1"/>
</dbReference>
<sequence>MSINNLKMGIASETKLYIDKNIFSRNQTDYNKLKKLFLERKYEANSFSDVDLDVLNFDWNSVKCDRNWWWQLQALPFLNWYINSYKVQTKEERLEYFSLCLKAILCWINNGKDNKDSPLVWHDHASAFRLKNLVNWFIFCQVAELPVGADVKVNWLEDLVFEHLDWLQDDKNYSIHTNHGFDQAMIGLTVSLMFTHDNFESYRRINRERLENEVTFAFTVEGVHKENSPGYQKAMLGRLRQLTSLSVFGEDKVTKLGEHYIAKAESFLKAITLPNGYLPIIGDTRSEDKGLVDDEIPEEGYRVYDYSSSGYLIVKGKIKKKHSFTLIFKCCHDSNYHRHDDDLMIYLNVDGETLLGDGGLGLHDEKNPKRKYLRSVHAHTMPVINRPFIRERSKLSLPPKLIHETNKKVLSGISYGYGIKVMREIDYSNLNNGLLIVRDECDDQDLSSNWIIGDRDITLSNKGVKIEFTNFRLVISSDQSESKRIMRGWSSNELSTNSIFSKKYGQFSKCNRVLLGGLDKSLEVRLKIE</sequence>
<gene>
    <name evidence="2" type="ORF">MJO52_04380</name>
</gene>
<dbReference type="InterPro" id="IPR031680">
    <property type="entry name" value="Hepar_II_III_N"/>
</dbReference>
<evidence type="ECO:0000313" key="2">
    <source>
        <dbReference type="EMBL" id="USD22374.1"/>
    </source>
</evidence>
<dbReference type="EMBL" id="CP092418">
    <property type="protein sequence ID" value="USD22374.1"/>
    <property type="molecule type" value="Genomic_DNA"/>
</dbReference>
<proteinExistence type="predicted"/>